<dbReference type="PANTHER" id="PTHR11584:SF394">
    <property type="entry name" value="APOPTOTIC SIGNAL-REGULATING KINASE 1, ISOFORM C"/>
    <property type="match status" value="1"/>
</dbReference>
<feature type="compositionally biased region" description="Polar residues" evidence="9">
    <location>
        <begin position="886"/>
        <end position="900"/>
    </location>
</feature>
<evidence type="ECO:0000256" key="9">
    <source>
        <dbReference type="SAM" id="MobiDB-lite"/>
    </source>
</evidence>
<evidence type="ECO:0000256" key="5">
    <source>
        <dbReference type="ARBA" id="ARBA00022777"/>
    </source>
</evidence>
<dbReference type="Pfam" id="PF19039">
    <property type="entry name" value="ASK_PH"/>
    <property type="match status" value="1"/>
</dbReference>
<dbReference type="InterPro" id="IPR043969">
    <property type="entry name" value="MAP3K_PH"/>
</dbReference>
<dbReference type="EMBL" id="JAIFTH010000340">
    <property type="protein sequence ID" value="KAG9509779.1"/>
    <property type="molecule type" value="Genomic_DNA"/>
</dbReference>
<dbReference type="Gene3D" id="3.30.200.20">
    <property type="entry name" value="Phosphorylase Kinase, domain 1"/>
    <property type="match status" value="1"/>
</dbReference>
<feature type="domain" description="Protein kinase" evidence="10">
    <location>
        <begin position="617"/>
        <end position="873"/>
    </location>
</feature>
<sequence>MSNPVQNSFSEGSSPFKRLSRINIAFASDHFNNLEPTSQNSVVIDCIRQVCASINANFVLVPFQKLASSIDEANALDAFYDADAVIVDMTLQDHRNAIYYHLGVRESFSMKQNFLLMAEESLEDSKQIASTLPSYPLFIYKINENGECIVVQSSNDKSDCKNENAESCANDKQIDLMVGQKFVTRLERALLAIEWQTKTHMKEKFLSDLRKAREDYKGRDLADELKKLRRRLEDPDMISSDVVCQMLLSFREVQDYDAMVQLVDDLSQLSDNKVTSAPSIVFNHAFALNRRHKDGDSDRALAIITKALETEEHRVPDSICLCGRIFKDRFIESGYEDKASLNSAIDWYRKGFEIRPNEYAAINLATLLYIAGHQFSGSSELQHIGLVLNNLIGRKGPVHKLQDYWDVATLFEFCVLAGQYSKAIQAAECMFNLKPPKWHLKSTIDNIKLIYQFKPKTETIASPEEQVVEFWIDYFNEAALEPNQEQIRYAALVLEPTKEYMPTYVTLNLDAEEKSITISQICIAHLYDIHSCRRLHLWEVKGSGIRGISSYKRDERCTFLYVHDNSDDFQIFFPSEAIRSLFHSMVLRITPHKTIDMSSSSIESERHINYEYELDPNSSRIVLGKGSRGIVYAASDLDTQQMIAIKEVPVKNSDEVQPLHEEIRLHSSLRHRNIVQYLGTQYEDNYFKIIMERVPGGSLSQLLQQQWGPLRENVIALYSRQILDGLQYLHRQKIVHRDIKGDNVLVNIYTSVLKISDFGTCKRLAAINPNTESFAGTVPFMAPELLDRGARGYSMPADIWSFGCTVIEMATGKPPFIEVASGAQVMFRVGFYKEHPEIPERLNDKARQFILRCFDPVPESRATCEQLLTDAFLEDHRCNERKRESSISTPSTPGASVDSNQQNLTQFQLKSVSNNKQKGNASMGSNDTISVSQLRQSNSNLKDTSVMNDLTMISNLNTRRHSSCDYINIDELIRRNRELNEENAQLWTKLVELQQQLNELLKISVDEKTAQLRLVLSQNIGQTND</sequence>
<dbReference type="SUPFAM" id="SSF56112">
    <property type="entry name" value="Protein kinase-like (PK-like)"/>
    <property type="match status" value="1"/>
</dbReference>
<evidence type="ECO:0000259" key="10">
    <source>
        <dbReference type="PROSITE" id="PS50011"/>
    </source>
</evidence>
<gene>
    <name evidence="11" type="primary">MAP3K15</name>
    <name evidence="11" type="ORF">GZH46_01692</name>
</gene>
<dbReference type="InterPro" id="IPR046872">
    <property type="entry name" value="DRHyd-ASK"/>
</dbReference>
<keyword evidence="7 8" id="KW-0175">Coiled coil</keyword>
<name>A0ABQ7S8M9_9ACAR</name>
<comment type="caution">
    <text evidence="11">The sequence shown here is derived from an EMBL/GenBank/DDBJ whole genome shotgun (WGS) entry which is preliminary data.</text>
</comment>
<dbReference type="PROSITE" id="PS50011">
    <property type="entry name" value="PROTEIN_KINASE_DOM"/>
    <property type="match status" value="1"/>
</dbReference>
<evidence type="ECO:0000256" key="8">
    <source>
        <dbReference type="SAM" id="Coils"/>
    </source>
</evidence>
<evidence type="ECO:0000256" key="4">
    <source>
        <dbReference type="ARBA" id="ARBA00022741"/>
    </source>
</evidence>
<dbReference type="PROSITE" id="PS00108">
    <property type="entry name" value="PROTEIN_KINASE_ST"/>
    <property type="match status" value="1"/>
</dbReference>
<reference evidence="11 12" key="1">
    <citation type="submission" date="2020-10" db="EMBL/GenBank/DDBJ databases">
        <authorList>
            <person name="Klimov P.B."/>
            <person name="Dyachkov S.M."/>
            <person name="Chetverikov P.E."/>
        </authorList>
    </citation>
    <scope>NUCLEOTIDE SEQUENCE [LARGE SCALE GENOMIC DNA]</scope>
    <source>
        <strain evidence="11">BMOC 18-1129-001#AD2665</strain>
        <tissue evidence="11">Entire mites</tissue>
    </source>
</reference>
<feature type="region of interest" description="Disordered" evidence="9">
    <location>
        <begin position="879"/>
        <end position="900"/>
    </location>
</feature>
<keyword evidence="3" id="KW-0479">Metal-binding</keyword>
<evidence type="ECO:0000313" key="12">
    <source>
        <dbReference type="Proteomes" id="UP000825002"/>
    </source>
</evidence>
<organism evidence="11 12">
    <name type="scientific">Fragariocoptes setiger</name>
    <dbReference type="NCBI Taxonomy" id="1670756"/>
    <lineage>
        <taxon>Eukaryota</taxon>
        <taxon>Metazoa</taxon>
        <taxon>Ecdysozoa</taxon>
        <taxon>Arthropoda</taxon>
        <taxon>Chelicerata</taxon>
        <taxon>Arachnida</taxon>
        <taxon>Acari</taxon>
        <taxon>Acariformes</taxon>
        <taxon>Trombidiformes</taxon>
        <taxon>Prostigmata</taxon>
        <taxon>Eupodina</taxon>
        <taxon>Eriophyoidea</taxon>
        <taxon>Phytoptidae</taxon>
        <taxon>Fragariocoptes</taxon>
    </lineage>
</organism>
<evidence type="ECO:0000313" key="11">
    <source>
        <dbReference type="EMBL" id="KAG9509779.1"/>
    </source>
</evidence>
<dbReference type="GO" id="GO:0016301">
    <property type="term" value="F:kinase activity"/>
    <property type="evidence" value="ECO:0007669"/>
    <property type="project" value="UniProtKB-KW"/>
</dbReference>
<dbReference type="SMART" id="SM00220">
    <property type="entry name" value="S_TKc"/>
    <property type="match status" value="1"/>
</dbReference>
<feature type="non-terminal residue" evidence="11">
    <location>
        <position position="1"/>
    </location>
</feature>
<evidence type="ECO:0000256" key="6">
    <source>
        <dbReference type="ARBA" id="ARBA00022840"/>
    </source>
</evidence>
<proteinExistence type="predicted"/>
<dbReference type="InterPro" id="IPR025136">
    <property type="entry name" value="MAP3K_TRAF-bd"/>
</dbReference>
<keyword evidence="12" id="KW-1185">Reference proteome</keyword>
<keyword evidence="4" id="KW-0547">Nucleotide-binding</keyword>
<dbReference type="InterPro" id="IPR008271">
    <property type="entry name" value="Ser/Thr_kinase_AS"/>
</dbReference>
<keyword evidence="6" id="KW-0067">ATP-binding</keyword>
<keyword evidence="1" id="KW-0723">Serine/threonine-protein kinase</keyword>
<dbReference type="Pfam" id="PF20309">
    <property type="entry name" value="DRHyd-ASK"/>
    <property type="match status" value="1"/>
</dbReference>
<evidence type="ECO:0000256" key="1">
    <source>
        <dbReference type="ARBA" id="ARBA00022527"/>
    </source>
</evidence>
<dbReference type="Pfam" id="PF00069">
    <property type="entry name" value="Pkinase"/>
    <property type="match status" value="1"/>
</dbReference>
<dbReference type="Gene3D" id="1.10.510.10">
    <property type="entry name" value="Transferase(Phosphotransferase) domain 1"/>
    <property type="match status" value="1"/>
</dbReference>
<protein>
    <submittedName>
        <fullName evidence="11">Mitogen-activated protein kinase kinase kinase 15</fullName>
    </submittedName>
</protein>
<feature type="coiled-coil region" evidence="8">
    <location>
        <begin position="969"/>
        <end position="996"/>
    </location>
</feature>
<evidence type="ECO:0000256" key="7">
    <source>
        <dbReference type="ARBA" id="ARBA00023054"/>
    </source>
</evidence>
<keyword evidence="2" id="KW-0808">Transferase</keyword>
<evidence type="ECO:0000256" key="3">
    <source>
        <dbReference type="ARBA" id="ARBA00022723"/>
    </source>
</evidence>
<evidence type="ECO:0000256" key="2">
    <source>
        <dbReference type="ARBA" id="ARBA00022679"/>
    </source>
</evidence>
<dbReference type="InterPro" id="IPR011009">
    <property type="entry name" value="Kinase-like_dom_sf"/>
</dbReference>
<keyword evidence="5 11" id="KW-0418">Kinase</keyword>
<dbReference type="Pfam" id="PF13281">
    <property type="entry name" value="MAP3K_TRAF_bd"/>
    <property type="match status" value="1"/>
</dbReference>
<accession>A0ABQ7S8M9</accession>
<dbReference type="InterPro" id="IPR000719">
    <property type="entry name" value="Prot_kinase_dom"/>
</dbReference>
<dbReference type="Proteomes" id="UP000825002">
    <property type="component" value="Unassembled WGS sequence"/>
</dbReference>
<dbReference type="PANTHER" id="PTHR11584">
    <property type="entry name" value="SERINE/THREONINE PROTEIN KINASE"/>
    <property type="match status" value="1"/>
</dbReference>